<proteinExistence type="predicted"/>
<reference evidence="1 2" key="1">
    <citation type="journal article" date="2019" name="Commun. Biol.">
        <title>The bagworm genome reveals a unique fibroin gene that provides high tensile strength.</title>
        <authorList>
            <person name="Kono N."/>
            <person name="Nakamura H."/>
            <person name="Ohtoshi R."/>
            <person name="Tomita M."/>
            <person name="Numata K."/>
            <person name="Arakawa K."/>
        </authorList>
    </citation>
    <scope>NUCLEOTIDE SEQUENCE [LARGE SCALE GENOMIC DNA]</scope>
</reference>
<evidence type="ECO:0000313" key="1">
    <source>
        <dbReference type="EMBL" id="GBP61215.1"/>
    </source>
</evidence>
<keyword evidence="2" id="KW-1185">Reference proteome</keyword>
<sequence>MLSDQAIPRLCSPAGEVGANDTKSGRIVYSVRGDSAAVSQEAVEVDFWRYTPEAAGQGASLDAVTSIHANFVR</sequence>
<dbReference type="EMBL" id="BGZK01000807">
    <property type="protein sequence ID" value="GBP61215.1"/>
    <property type="molecule type" value="Genomic_DNA"/>
</dbReference>
<dbReference type="Proteomes" id="UP000299102">
    <property type="component" value="Unassembled WGS sequence"/>
</dbReference>
<protein>
    <submittedName>
        <fullName evidence="1">Uncharacterized protein</fullName>
    </submittedName>
</protein>
<name>A0A4C1XG80_EUMVA</name>
<evidence type="ECO:0000313" key="2">
    <source>
        <dbReference type="Proteomes" id="UP000299102"/>
    </source>
</evidence>
<accession>A0A4C1XG80</accession>
<gene>
    <name evidence="1" type="ORF">EVAR_37481_1</name>
</gene>
<dbReference type="AlphaFoldDB" id="A0A4C1XG80"/>
<comment type="caution">
    <text evidence="1">The sequence shown here is derived from an EMBL/GenBank/DDBJ whole genome shotgun (WGS) entry which is preliminary data.</text>
</comment>
<organism evidence="1 2">
    <name type="scientific">Eumeta variegata</name>
    <name type="common">Bagworm moth</name>
    <name type="synonym">Eumeta japonica</name>
    <dbReference type="NCBI Taxonomy" id="151549"/>
    <lineage>
        <taxon>Eukaryota</taxon>
        <taxon>Metazoa</taxon>
        <taxon>Ecdysozoa</taxon>
        <taxon>Arthropoda</taxon>
        <taxon>Hexapoda</taxon>
        <taxon>Insecta</taxon>
        <taxon>Pterygota</taxon>
        <taxon>Neoptera</taxon>
        <taxon>Endopterygota</taxon>
        <taxon>Lepidoptera</taxon>
        <taxon>Glossata</taxon>
        <taxon>Ditrysia</taxon>
        <taxon>Tineoidea</taxon>
        <taxon>Psychidae</taxon>
        <taxon>Oiketicinae</taxon>
        <taxon>Eumeta</taxon>
    </lineage>
</organism>